<dbReference type="NCBIfam" id="TIGR04256">
    <property type="entry name" value="GxxExxY"/>
    <property type="match status" value="1"/>
</dbReference>
<accession>A0A806JYP5</accession>
<name>A0A806JYP5_9BACT</name>
<dbReference type="EMBL" id="JQ844167">
    <property type="protein sequence ID" value="AGS51672.1"/>
    <property type="molecule type" value="Genomic_DNA"/>
</dbReference>
<evidence type="ECO:0008006" key="2">
    <source>
        <dbReference type="Google" id="ProtNLM"/>
    </source>
</evidence>
<dbReference type="AlphaFoldDB" id="A0A806JYP5"/>
<sequence length="127" mass="14236">MNENEIGAIVVDTAVYIHKNLGPGLLESVYETILTKLLTKKGLHVQRQVSIPIEFEGELFDEGFRADLFIEGKVIIELKSVEKIIPAHTKQLLTYLRLTNTKLGFVLNFGAELMKEGINRVVNGLNN</sequence>
<organism evidence="1">
    <name type="scientific">uncultured bacterium contig00026</name>
    <dbReference type="NCBI Taxonomy" id="1181515"/>
    <lineage>
        <taxon>Bacteria</taxon>
        <taxon>environmental samples</taxon>
    </lineage>
</organism>
<dbReference type="Pfam" id="PF13366">
    <property type="entry name" value="PDDEXK_3"/>
    <property type="match status" value="1"/>
</dbReference>
<protein>
    <recommendedName>
        <fullName evidence="2">GxxExxY protein</fullName>
    </recommendedName>
</protein>
<dbReference type="InterPro" id="IPR026350">
    <property type="entry name" value="GxxExxY"/>
</dbReference>
<reference evidence="1" key="1">
    <citation type="submission" date="2012-03" db="EMBL/GenBank/DDBJ databases">
        <title>Functional metagenomics reveals considerable lignocellulase gene clusters in the gut microbiome of a wood-feeding higher termite.</title>
        <authorList>
            <person name="Liu N."/>
        </authorList>
    </citation>
    <scope>NUCLEOTIDE SEQUENCE</scope>
</reference>
<proteinExistence type="predicted"/>
<evidence type="ECO:0000313" key="1">
    <source>
        <dbReference type="EMBL" id="AGS51672.1"/>
    </source>
</evidence>